<dbReference type="GO" id="GO:0016020">
    <property type="term" value="C:membrane"/>
    <property type="evidence" value="ECO:0007669"/>
    <property type="project" value="InterPro"/>
</dbReference>
<dbReference type="Proteomes" id="UP000594263">
    <property type="component" value="Unplaced"/>
</dbReference>
<dbReference type="AlphaFoldDB" id="A0A7N0UJ02"/>
<evidence type="ECO:0000313" key="1">
    <source>
        <dbReference type="EnsemblPlants" id="Kaladp0070s0150.3.v1.1"/>
    </source>
</evidence>
<proteinExistence type="predicted"/>
<evidence type="ECO:0000313" key="2">
    <source>
        <dbReference type="Proteomes" id="UP000594263"/>
    </source>
</evidence>
<accession>A0A7N0UJ02</accession>
<dbReference type="Gramene" id="Kaladp0070s0150.3.v1.1">
    <property type="protein sequence ID" value="Kaladp0070s0150.3.v1.1"/>
    <property type="gene ID" value="Kaladp0070s0150.v1.1"/>
</dbReference>
<organism evidence="1 2">
    <name type="scientific">Kalanchoe fedtschenkoi</name>
    <name type="common">Lavender scallops</name>
    <name type="synonym">South American air plant</name>
    <dbReference type="NCBI Taxonomy" id="63787"/>
    <lineage>
        <taxon>Eukaryota</taxon>
        <taxon>Viridiplantae</taxon>
        <taxon>Streptophyta</taxon>
        <taxon>Embryophyta</taxon>
        <taxon>Tracheophyta</taxon>
        <taxon>Spermatophyta</taxon>
        <taxon>Magnoliopsida</taxon>
        <taxon>eudicotyledons</taxon>
        <taxon>Gunneridae</taxon>
        <taxon>Pentapetalae</taxon>
        <taxon>Saxifragales</taxon>
        <taxon>Crassulaceae</taxon>
        <taxon>Kalanchoe</taxon>
    </lineage>
</organism>
<dbReference type="InterPro" id="IPR003425">
    <property type="entry name" value="CCB3/YggT"/>
</dbReference>
<keyword evidence="2" id="KW-1185">Reference proteome</keyword>
<sequence length="157" mass="16771">MAASTSTIVVPLSRLQLKDRPSLMMIKPWNGDFRSKRDKIQGYRTSQRHCTSCLSRTAAAAGASAHDAVFELGVVKVPKLDETSEIVSNAVWGLLVGEIDPATAKVAIGPILVITRKVIPPVGGVDVTPVVWFGLLSFANEILVGPQGLLVLLSQQV</sequence>
<name>A0A7N0UJ02_KALFE</name>
<protein>
    <submittedName>
        <fullName evidence="1">Uncharacterized protein</fullName>
    </submittedName>
</protein>
<dbReference type="Pfam" id="PF02325">
    <property type="entry name" value="CCB3_YggT"/>
    <property type="match status" value="1"/>
</dbReference>
<reference evidence="1" key="1">
    <citation type="submission" date="2021-01" db="UniProtKB">
        <authorList>
            <consortium name="EnsemblPlants"/>
        </authorList>
    </citation>
    <scope>IDENTIFICATION</scope>
</reference>
<dbReference type="EnsemblPlants" id="Kaladp0070s0150.3.v1.1">
    <property type="protein sequence ID" value="Kaladp0070s0150.3.v1.1"/>
    <property type="gene ID" value="Kaladp0070s0150.v1.1"/>
</dbReference>